<dbReference type="AlphaFoldDB" id="A0A9P4GZ99"/>
<reference evidence="1" key="1">
    <citation type="journal article" date="2020" name="Stud. Mycol.">
        <title>101 Dothideomycetes genomes: a test case for predicting lifestyles and emergence of pathogens.</title>
        <authorList>
            <person name="Haridas S."/>
            <person name="Albert R."/>
            <person name="Binder M."/>
            <person name="Bloem J."/>
            <person name="Labutti K."/>
            <person name="Salamov A."/>
            <person name="Andreopoulos B."/>
            <person name="Baker S."/>
            <person name="Barry K."/>
            <person name="Bills G."/>
            <person name="Bluhm B."/>
            <person name="Cannon C."/>
            <person name="Castanera R."/>
            <person name="Culley D."/>
            <person name="Daum C."/>
            <person name="Ezra D."/>
            <person name="Gonzalez J."/>
            <person name="Henrissat B."/>
            <person name="Kuo A."/>
            <person name="Liang C."/>
            <person name="Lipzen A."/>
            <person name="Lutzoni F."/>
            <person name="Magnuson J."/>
            <person name="Mondo S."/>
            <person name="Nolan M."/>
            <person name="Ohm R."/>
            <person name="Pangilinan J."/>
            <person name="Park H.-J."/>
            <person name="Ramirez L."/>
            <person name="Alfaro M."/>
            <person name="Sun H."/>
            <person name="Tritt A."/>
            <person name="Yoshinaga Y."/>
            <person name="Zwiers L.-H."/>
            <person name="Turgeon B."/>
            <person name="Goodwin S."/>
            <person name="Spatafora J."/>
            <person name="Crous P."/>
            <person name="Grigoriev I."/>
        </authorList>
    </citation>
    <scope>NUCLEOTIDE SEQUENCE</scope>
    <source>
        <strain evidence="1">CBS 110217</strain>
    </source>
</reference>
<gene>
    <name evidence="1" type="ORF">EK21DRAFT_94299</name>
</gene>
<keyword evidence="2" id="KW-1185">Reference proteome</keyword>
<dbReference type="EMBL" id="ML978305">
    <property type="protein sequence ID" value="KAF2024202.1"/>
    <property type="molecule type" value="Genomic_DNA"/>
</dbReference>
<proteinExistence type="predicted"/>
<sequence>MSTSPVLLTSGDWTPTNTSMASFSRTTDQYELTAPHQANVGRLAGTIVPELLSLAGDAADIRHSIRNTILIMHHAANGFYITYGTKRWLEEIGSQASMVRKVVIDLDCLCPADCMIAWPGFGKHHHLSLEMFDVKPVLGYMWRYELSLDISLTQDGGRRYQENIAEHPTILPPAAYGYDVASITQTFRSLMQEQLRVREYGSLLHSVGIERDSAMGALQWATTNKSGCPDYNTPKDTCGCTQQLKIFAPYTNTFSILEGGDLLRLQDREMSMRFFSLPDSIHEKVVDFIVKQNRPIEIDVNTQRGFDPSLAQVDRSIFWENWDRFIKHNRFILRYTVRDGSSNLSDLGSLRRLLRKDFKAPLWEASGFCAWPFPLLLEDAVAIRVVSVFASRGAV</sequence>
<organism evidence="1 2">
    <name type="scientific">Setomelanomma holmii</name>
    <dbReference type="NCBI Taxonomy" id="210430"/>
    <lineage>
        <taxon>Eukaryota</taxon>
        <taxon>Fungi</taxon>
        <taxon>Dikarya</taxon>
        <taxon>Ascomycota</taxon>
        <taxon>Pezizomycotina</taxon>
        <taxon>Dothideomycetes</taxon>
        <taxon>Pleosporomycetidae</taxon>
        <taxon>Pleosporales</taxon>
        <taxon>Pleosporineae</taxon>
        <taxon>Phaeosphaeriaceae</taxon>
        <taxon>Setomelanomma</taxon>
    </lineage>
</organism>
<evidence type="ECO:0000313" key="2">
    <source>
        <dbReference type="Proteomes" id="UP000799777"/>
    </source>
</evidence>
<protein>
    <submittedName>
        <fullName evidence="1">Uncharacterized protein</fullName>
    </submittedName>
</protein>
<name>A0A9P4GZ99_9PLEO</name>
<comment type="caution">
    <text evidence="1">The sequence shown here is derived from an EMBL/GenBank/DDBJ whole genome shotgun (WGS) entry which is preliminary data.</text>
</comment>
<dbReference type="OrthoDB" id="3801356at2759"/>
<evidence type="ECO:0000313" key="1">
    <source>
        <dbReference type="EMBL" id="KAF2024202.1"/>
    </source>
</evidence>
<accession>A0A9P4GZ99</accession>
<dbReference type="Proteomes" id="UP000799777">
    <property type="component" value="Unassembled WGS sequence"/>
</dbReference>